<keyword evidence="1" id="KW-1133">Transmembrane helix</keyword>
<keyword evidence="3" id="KW-1185">Reference proteome</keyword>
<accession>A0ABN1LAT8</accession>
<evidence type="ECO:0000313" key="3">
    <source>
        <dbReference type="Proteomes" id="UP001500021"/>
    </source>
</evidence>
<sequence length="241" mass="27235">MDDLQFRRAIYSDPKSQDEELLAAMDKDPNRQKIAHDMSLLDEKIKQALQVPVPDDLCNKLILRQTLATHQQHKRKKRLHLAMAASVAILGALFINYLQFNSAYNNLGDYSLAHVYHEAEHFADNGANANSRLISLASLNSKMATFNGNFTDVLGKLIFADYCRFGGMKSLHLVYQGKTSPVNVFIVPKDDQMTFIDKFSDQHLFGESAAFNQANVIVVGDKSESLNQWQDKLSKNINWTI</sequence>
<dbReference type="Pfam" id="PF11859">
    <property type="entry name" value="DUF3379"/>
    <property type="match status" value="1"/>
</dbReference>
<organism evidence="2 3">
    <name type="scientific">Colwellia asteriadis</name>
    <dbReference type="NCBI Taxonomy" id="517723"/>
    <lineage>
        <taxon>Bacteria</taxon>
        <taxon>Pseudomonadati</taxon>
        <taxon>Pseudomonadota</taxon>
        <taxon>Gammaproteobacteria</taxon>
        <taxon>Alteromonadales</taxon>
        <taxon>Colwelliaceae</taxon>
        <taxon>Colwellia</taxon>
    </lineage>
</organism>
<comment type="caution">
    <text evidence="2">The sequence shown here is derived from an EMBL/GenBank/DDBJ whole genome shotgun (WGS) entry which is preliminary data.</text>
</comment>
<evidence type="ECO:0000313" key="2">
    <source>
        <dbReference type="EMBL" id="GAA0821499.1"/>
    </source>
</evidence>
<protein>
    <submittedName>
        <fullName evidence="2">DUF3379 domain-containing protein</fullName>
    </submittedName>
</protein>
<keyword evidence="1" id="KW-0472">Membrane</keyword>
<evidence type="ECO:0000256" key="1">
    <source>
        <dbReference type="SAM" id="Phobius"/>
    </source>
</evidence>
<gene>
    <name evidence="2" type="ORF">GCM10009111_28590</name>
</gene>
<dbReference type="Proteomes" id="UP001500021">
    <property type="component" value="Unassembled WGS sequence"/>
</dbReference>
<reference evidence="2 3" key="1">
    <citation type="journal article" date="2019" name="Int. J. Syst. Evol. Microbiol.">
        <title>The Global Catalogue of Microorganisms (GCM) 10K type strain sequencing project: providing services to taxonomists for standard genome sequencing and annotation.</title>
        <authorList>
            <consortium name="The Broad Institute Genomics Platform"/>
            <consortium name="The Broad Institute Genome Sequencing Center for Infectious Disease"/>
            <person name="Wu L."/>
            <person name="Ma J."/>
        </authorList>
    </citation>
    <scope>NUCLEOTIDE SEQUENCE [LARGE SCALE GENOMIC DNA]</scope>
    <source>
        <strain evidence="2 3">JCM 15608</strain>
    </source>
</reference>
<feature type="transmembrane region" description="Helical" evidence="1">
    <location>
        <begin position="79"/>
        <end position="98"/>
    </location>
</feature>
<dbReference type="RefSeq" id="WP_343818332.1">
    <property type="nucleotide sequence ID" value="NZ_BAAAFA010000010.1"/>
</dbReference>
<keyword evidence="1" id="KW-0812">Transmembrane</keyword>
<dbReference type="InterPro" id="IPR021806">
    <property type="entry name" value="DUF3379"/>
</dbReference>
<dbReference type="EMBL" id="BAAAFA010000010">
    <property type="protein sequence ID" value="GAA0821499.1"/>
    <property type="molecule type" value="Genomic_DNA"/>
</dbReference>
<name>A0ABN1LAT8_9GAMM</name>
<proteinExistence type="predicted"/>